<evidence type="ECO:0000313" key="2">
    <source>
        <dbReference type="Proteomes" id="UP000053841"/>
    </source>
</evidence>
<protein>
    <submittedName>
        <fullName evidence="1">Uncharacterized protein</fullName>
    </submittedName>
</protein>
<sequence>MKATATVLGLTAPLIAFDLPPGLDLEQPAISIRIAMRPKECFNLAAPQGWLLEKVMAHIHMDYILPVHLYDWGEMRRIGRLRNPPAKIPCQSTLKMIRT</sequence>
<dbReference type="OrthoDB" id="10500194at2759"/>
<dbReference type="EMBL" id="KI964539">
    <property type="protein sequence ID" value="EUC38987.1"/>
    <property type="molecule type" value="Genomic_DNA"/>
</dbReference>
<gene>
    <name evidence="1" type="ORF">COCCADRAFT_403</name>
</gene>
<dbReference type="Proteomes" id="UP000053841">
    <property type="component" value="Unassembled WGS sequence"/>
</dbReference>
<reference evidence="1 2" key="1">
    <citation type="journal article" date="2013" name="PLoS Genet.">
        <title>Comparative genome structure, secondary metabolite, and effector coding capacity across Cochliobolus pathogens.</title>
        <authorList>
            <person name="Condon B.J."/>
            <person name="Leng Y."/>
            <person name="Wu D."/>
            <person name="Bushley K.E."/>
            <person name="Ohm R.A."/>
            <person name="Otillar R."/>
            <person name="Martin J."/>
            <person name="Schackwitz W."/>
            <person name="Grimwood J."/>
            <person name="MohdZainudin N."/>
            <person name="Xue C."/>
            <person name="Wang R."/>
            <person name="Manning V.A."/>
            <person name="Dhillon B."/>
            <person name="Tu Z.J."/>
            <person name="Steffenson B.J."/>
            <person name="Salamov A."/>
            <person name="Sun H."/>
            <person name="Lowry S."/>
            <person name="LaButti K."/>
            <person name="Han J."/>
            <person name="Copeland A."/>
            <person name="Lindquist E."/>
            <person name="Barry K."/>
            <person name="Schmutz J."/>
            <person name="Baker S.E."/>
            <person name="Ciuffetti L.M."/>
            <person name="Grigoriev I.V."/>
            <person name="Zhong S."/>
            <person name="Turgeon B.G."/>
        </authorList>
    </citation>
    <scope>NUCLEOTIDE SEQUENCE [LARGE SCALE GENOMIC DNA]</scope>
    <source>
        <strain evidence="1 2">26-R-13</strain>
    </source>
</reference>
<dbReference type="RefSeq" id="XP_007706649.1">
    <property type="nucleotide sequence ID" value="XM_007708459.1"/>
</dbReference>
<keyword evidence="2" id="KW-1185">Reference proteome</keyword>
<dbReference type="GeneID" id="19149217"/>
<dbReference type="AlphaFoldDB" id="W6YI49"/>
<dbReference type="KEGG" id="bze:COCCADRAFT_403"/>
<organism evidence="1 2">
    <name type="scientific">Cochliobolus carbonum (strain 26-R-13)</name>
    <name type="common">Maize leaf spot fungus</name>
    <name type="synonym">Bipolaris zeicola</name>
    <dbReference type="NCBI Taxonomy" id="930089"/>
    <lineage>
        <taxon>Eukaryota</taxon>
        <taxon>Fungi</taxon>
        <taxon>Dikarya</taxon>
        <taxon>Ascomycota</taxon>
        <taxon>Pezizomycotina</taxon>
        <taxon>Dothideomycetes</taxon>
        <taxon>Pleosporomycetidae</taxon>
        <taxon>Pleosporales</taxon>
        <taxon>Pleosporineae</taxon>
        <taxon>Pleosporaceae</taxon>
        <taxon>Bipolaris</taxon>
    </lineage>
</organism>
<accession>W6YI49</accession>
<dbReference type="HOGENOM" id="CLU_2319995_0_0_1"/>
<proteinExistence type="predicted"/>
<name>W6YI49_COCC2</name>
<evidence type="ECO:0000313" key="1">
    <source>
        <dbReference type="EMBL" id="EUC38987.1"/>
    </source>
</evidence>